<dbReference type="PANTHER" id="PTHR13504:SF38">
    <property type="entry name" value="FIDO DOMAIN-CONTAINING PROTEIN"/>
    <property type="match status" value="1"/>
</dbReference>
<evidence type="ECO:0000313" key="6">
    <source>
        <dbReference type="EMBL" id="PWQ93031.1"/>
    </source>
</evidence>
<feature type="domain" description="Fido" evidence="5">
    <location>
        <begin position="93"/>
        <end position="230"/>
    </location>
</feature>
<dbReference type="OrthoDB" id="9807853at2"/>
<feature type="domain" description="HTH merR-type" evidence="4">
    <location>
        <begin position="257"/>
        <end position="326"/>
    </location>
</feature>
<dbReference type="Gene3D" id="1.10.1660.10">
    <property type="match status" value="1"/>
</dbReference>
<sequence length="328" mass="36852">MYKSLTQRKQELDGYRPLPPGLVTNLDDWFRVELTYTSNAIEGNTLTRKETALVVEKGLTVRGKSLHEHVEAHNHAKALDYVHSLVDMPTTELTESHILNIHRIILQSIDNDNAGVYRSFPVRISGSLVVLPNHVKVPRLVGEFVTTLNAQSSKIHPVELATWAHYELVTIHPFADGNGRTARLLMNLILMQNGYPPAIISKRQRERYIRTLEQAQLGGSRTDFDKLIAGTVDKSLNIFLKAAKGEDAPQVANRDNLLKIGQLAKLSSQSVSTLRHWTDKGLLEVADQTDKGYYLYSIAQVDRIKEILGLKAARFSLDEIKLKMTTPD</sequence>
<proteinExistence type="predicted"/>
<reference evidence="6 7" key="1">
    <citation type="submission" date="2018-05" db="EMBL/GenBank/DDBJ databases">
        <title>Leucothrix arctica sp. nov., isolated from Arctic seawater.</title>
        <authorList>
            <person name="Choi A."/>
            <person name="Baek K."/>
        </authorList>
    </citation>
    <scope>NUCLEOTIDE SEQUENCE [LARGE SCALE GENOMIC DNA]</scope>
    <source>
        <strain evidence="6 7">JCM 18388</strain>
    </source>
</reference>
<evidence type="ECO:0000256" key="2">
    <source>
        <dbReference type="PIRSR" id="PIRSR640198-2"/>
    </source>
</evidence>
<keyword evidence="7" id="KW-1185">Reference proteome</keyword>
<dbReference type="PANTHER" id="PTHR13504">
    <property type="entry name" value="FIDO DOMAIN-CONTAINING PROTEIN DDB_G0283145"/>
    <property type="match status" value="1"/>
</dbReference>
<keyword evidence="2" id="KW-0067">ATP-binding</keyword>
<comment type="caution">
    <text evidence="6">The sequence shown here is derived from an EMBL/GenBank/DDBJ whole genome shotgun (WGS) entry which is preliminary data.</text>
</comment>
<dbReference type="PROSITE" id="PS51459">
    <property type="entry name" value="FIDO"/>
    <property type="match status" value="1"/>
</dbReference>
<dbReference type="Pfam" id="PF13411">
    <property type="entry name" value="MerR_1"/>
    <property type="match status" value="1"/>
</dbReference>
<dbReference type="GO" id="GO:0006355">
    <property type="term" value="P:regulation of DNA-templated transcription"/>
    <property type="evidence" value="ECO:0007669"/>
    <property type="project" value="InterPro"/>
</dbReference>
<dbReference type="InterPro" id="IPR000551">
    <property type="entry name" value="MerR-type_HTH_dom"/>
</dbReference>
<dbReference type="Pfam" id="PF02661">
    <property type="entry name" value="Fic"/>
    <property type="match status" value="1"/>
</dbReference>
<dbReference type="RefSeq" id="WP_109839103.1">
    <property type="nucleotide sequence ID" value="NZ_QGKM01000069.1"/>
</dbReference>
<dbReference type="GO" id="GO:0005524">
    <property type="term" value="F:ATP binding"/>
    <property type="evidence" value="ECO:0007669"/>
    <property type="project" value="UniProtKB-KW"/>
</dbReference>
<evidence type="ECO:0000259" key="4">
    <source>
        <dbReference type="PROSITE" id="PS50937"/>
    </source>
</evidence>
<dbReference type="PROSITE" id="PS50937">
    <property type="entry name" value="HTH_MERR_2"/>
    <property type="match status" value="1"/>
</dbReference>
<protein>
    <submittedName>
        <fullName evidence="6">Fic family protein</fullName>
    </submittedName>
</protein>
<dbReference type="InterPro" id="IPR003812">
    <property type="entry name" value="Fido"/>
</dbReference>
<dbReference type="Gene3D" id="1.10.3290.10">
    <property type="entry name" value="Fido-like domain"/>
    <property type="match status" value="1"/>
</dbReference>
<evidence type="ECO:0000259" key="5">
    <source>
        <dbReference type="PROSITE" id="PS51459"/>
    </source>
</evidence>
<gene>
    <name evidence="6" type="ORF">DKW60_18265</name>
</gene>
<dbReference type="CDD" id="cd00592">
    <property type="entry name" value="HTH_MerR-like"/>
    <property type="match status" value="1"/>
</dbReference>
<dbReference type="GO" id="GO:0003677">
    <property type="term" value="F:DNA binding"/>
    <property type="evidence" value="ECO:0007669"/>
    <property type="project" value="InterPro"/>
</dbReference>
<dbReference type="EMBL" id="QGKM01000069">
    <property type="protein sequence ID" value="PWQ93031.1"/>
    <property type="molecule type" value="Genomic_DNA"/>
</dbReference>
<dbReference type="SUPFAM" id="SSF46955">
    <property type="entry name" value="Putative DNA-binding domain"/>
    <property type="match status" value="1"/>
</dbReference>
<dbReference type="SMART" id="SM00422">
    <property type="entry name" value="HTH_MERR"/>
    <property type="match status" value="1"/>
</dbReference>
<dbReference type="Proteomes" id="UP000245539">
    <property type="component" value="Unassembled WGS sequence"/>
</dbReference>
<dbReference type="InterPro" id="IPR040198">
    <property type="entry name" value="Fido_containing"/>
</dbReference>
<keyword evidence="2" id="KW-0547">Nucleotide-binding</keyword>
<dbReference type="InterPro" id="IPR036597">
    <property type="entry name" value="Fido-like_dom_sf"/>
</dbReference>
<accession>A0A317C4B1</accession>
<evidence type="ECO:0000256" key="3">
    <source>
        <dbReference type="PIRSR" id="PIRSR640198-3"/>
    </source>
</evidence>
<feature type="active site" evidence="1">
    <location>
        <position position="172"/>
    </location>
</feature>
<dbReference type="InterPro" id="IPR009061">
    <property type="entry name" value="DNA-bd_dom_put_sf"/>
</dbReference>
<organism evidence="6 7">
    <name type="scientific">Leucothrix pacifica</name>
    <dbReference type="NCBI Taxonomy" id="1247513"/>
    <lineage>
        <taxon>Bacteria</taxon>
        <taxon>Pseudomonadati</taxon>
        <taxon>Pseudomonadota</taxon>
        <taxon>Gammaproteobacteria</taxon>
        <taxon>Thiotrichales</taxon>
        <taxon>Thiotrichaceae</taxon>
        <taxon>Leucothrix</taxon>
    </lineage>
</organism>
<evidence type="ECO:0000313" key="7">
    <source>
        <dbReference type="Proteomes" id="UP000245539"/>
    </source>
</evidence>
<dbReference type="SUPFAM" id="SSF140931">
    <property type="entry name" value="Fic-like"/>
    <property type="match status" value="1"/>
</dbReference>
<name>A0A317C4B1_9GAMM</name>
<evidence type="ECO:0000256" key="1">
    <source>
        <dbReference type="PIRSR" id="PIRSR640198-1"/>
    </source>
</evidence>
<feature type="binding site" evidence="2">
    <location>
        <begin position="176"/>
        <end position="183"/>
    </location>
    <ligand>
        <name>ATP</name>
        <dbReference type="ChEBI" id="CHEBI:30616"/>
    </ligand>
</feature>
<feature type="site" description="Important for autoinhibition of adenylyltransferase activity" evidence="3">
    <location>
        <position position="42"/>
    </location>
</feature>
<dbReference type="AlphaFoldDB" id="A0A317C4B1"/>